<evidence type="ECO:0000259" key="1">
    <source>
        <dbReference type="Pfam" id="PF00144"/>
    </source>
</evidence>
<name>A0ABR6W8F3_9BACT</name>
<accession>A0ABR6W8F3</accession>
<dbReference type="InterPro" id="IPR050491">
    <property type="entry name" value="AmpC-like"/>
</dbReference>
<dbReference type="InterPro" id="IPR012338">
    <property type="entry name" value="Beta-lactam/transpept-like"/>
</dbReference>
<comment type="caution">
    <text evidence="2">The sequence shown here is derived from an EMBL/GenBank/DDBJ whole genome shotgun (WGS) entry which is preliminary data.</text>
</comment>
<dbReference type="Gene3D" id="3.40.710.10">
    <property type="entry name" value="DD-peptidase/beta-lactamase superfamily"/>
    <property type="match status" value="1"/>
</dbReference>
<evidence type="ECO:0000313" key="2">
    <source>
        <dbReference type="EMBL" id="MBC3792854.1"/>
    </source>
</evidence>
<dbReference type="PANTHER" id="PTHR46825">
    <property type="entry name" value="D-ALANYL-D-ALANINE-CARBOXYPEPTIDASE/ENDOPEPTIDASE AMPH"/>
    <property type="match status" value="1"/>
</dbReference>
<dbReference type="Proteomes" id="UP000700732">
    <property type="component" value="Unassembled WGS sequence"/>
</dbReference>
<dbReference type="EMBL" id="VFIA01000020">
    <property type="protein sequence ID" value="MBC3792854.1"/>
    <property type="molecule type" value="Genomic_DNA"/>
</dbReference>
<proteinExistence type="predicted"/>
<dbReference type="SUPFAM" id="SSF56601">
    <property type="entry name" value="beta-lactamase/transpeptidase-like"/>
    <property type="match status" value="1"/>
</dbReference>
<dbReference type="InterPro" id="IPR001466">
    <property type="entry name" value="Beta-lactam-related"/>
</dbReference>
<sequence>MQYYKVPGLSVAIIKDFAIDTVLTYGIQDIETKIPVTNTTRFQAASISKAISAVVALHEVEQKQLSLTDDISTYLTAWQIPQVGTNETITLAHLLSHTAGINVPGYTGYDANRPMPPITTILNGRAGDGESEKVRKTGKVGKEFTYSGGGYSIVQKALEDRTGHSFAELSNRSLFQPLGLSNTSFGTSFNQSESQRMASGHLKSGASINGKWRNYPEAAGGLWTSTTDMAKLIIEIQKSYHNRSNKVLSQQMTRQMLTPFKNPIYGLGFYLDGKTDNLYFSHNGNNVGFQANFIAHTQNGYGVVVMTNSDAGNLLIKEIFTAVSYQYGWQGFPCK</sequence>
<reference evidence="2 3" key="1">
    <citation type="submission" date="2019-06" db="EMBL/GenBank/DDBJ databases">
        <title>Spirosoma utsteinense sp. nov. isolated from Antarctic ice-free soils.</title>
        <authorList>
            <person name="Tahon G."/>
        </authorList>
    </citation>
    <scope>NUCLEOTIDE SEQUENCE [LARGE SCALE GENOMIC DNA]</scope>
    <source>
        <strain evidence="2 3">LMG 31447</strain>
    </source>
</reference>
<dbReference type="RefSeq" id="WP_186738613.1">
    <property type="nucleotide sequence ID" value="NZ_VFIA01000020.1"/>
</dbReference>
<dbReference type="Pfam" id="PF00144">
    <property type="entry name" value="Beta-lactamase"/>
    <property type="match status" value="1"/>
</dbReference>
<gene>
    <name evidence="2" type="ORF">FH603_3368</name>
</gene>
<protein>
    <submittedName>
        <fullName evidence="2">CubicO group peptidase (Beta-lactamase class C family)</fullName>
    </submittedName>
</protein>
<evidence type="ECO:0000313" key="3">
    <source>
        <dbReference type="Proteomes" id="UP000700732"/>
    </source>
</evidence>
<feature type="domain" description="Beta-lactamase-related" evidence="1">
    <location>
        <begin position="3"/>
        <end position="312"/>
    </location>
</feature>
<dbReference type="PANTHER" id="PTHR46825:SF12">
    <property type="entry name" value="PENICILLIN-BINDING PROTEIN 4"/>
    <property type="match status" value="1"/>
</dbReference>
<keyword evidence="3" id="KW-1185">Reference proteome</keyword>
<organism evidence="2 3">
    <name type="scientific">Spirosoma utsteinense</name>
    <dbReference type="NCBI Taxonomy" id="2585773"/>
    <lineage>
        <taxon>Bacteria</taxon>
        <taxon>Pseudomonadati</taxon>
        <taxon>Bacteroidota</taxon>
        <taxon>Cytophagia</taxon>
        <taxon>Cytophagales</taxon>
        <taxon>Cytophagaceae</taxon>
        <taxon>Spirosoma</taxon>
    </lineage>
</organism>